<organism evidence="1">
    <name type="scientific">Rhizophora mucronata</name>
    <name type="common">Asiatic mangrove</name>
    <dbReference type="NCBI Taxonomy" id="61149"/>
    <lineage>
        <taxon>Eukaryota</taxon>
        <taxon>Viridiplantae</taxon>
        <taxon>Streptophyta</taxon>
        <taxon>Embryophyta</taxon>
        <taxon>Tracheophyta</taxon>
        <taxon>Spermatophyta</taxon>
        <taxon>Magnoliopsida</taxon>
        <taxon>eudicotyledons</taxon>
        <taxon>Gunneridae</taxon>
        <taxon>Pentapetalae</taxon>
        <taxon>rosids</taxon>
        <taxon>fabids</taxon>
        <taxon>Malpighiales</taxon>
        <taxon>Rhizophoraceae</taxon>
        <taxon>Rhizophora</taxon>
    </lineage>
</organism>
<sequence length="41" mass="4985">MRYDTYLRSKRIGRGKLSLSSVSHQYFSLLIPIKLVRWMRQ</sequence>
<protein>
    <submittedName>
        <fullName evidence="1">Uncharacterized protein</fullName>
    </submittedName>
</protein>
<proteinExistence type="predicted"/>
<evidence type="ECO:0000313" key="1">
    <source>
        <dbReference type="EMBL" id="MBX49496.1"/>
    </source>
</evidence>
<dbReference type="AlphaFoldDB" id="A0A2P2P3Y6"/>
<name>A0A2P2P3Y6_RHIMU</name>
<dbReference type="EMBL" id="GGEC01069012">
    <property type="protein sequence ID" value="MBX49496.1"/>
    <property type="molecule type" value="Transcribed_RNA"/>
</dbReference>
<accession>A0A2P2P3Y6</accession>
<reference evidence="1" key="1">
    <citation type="submission" date="2018-02" db="EMBL/GenBank/DDBJ databases">
        <title>Rhizophora mucronata_Transcriptome.</title>
        <authorList>
            <person name="Meera S.P."/>
            <person name="Sreeshan A."/>
            <person name="Augustine A."/>
        </authorList>
    </citation>
    <scope>NUCLEOTIDE SEQUENCE</scope>
    <source>
        <tissue evidence="1">Leaf</tissue>
    </source>
</reference>